<dbReference type="GO" id="GO:0006355">
    <property type="term" value="P:regulation of DNA-templated transcription"/>
    <property type="evidence" value="ECO:0007669"/>
    <property type="project" value="InterPro"/>
</dbReference>
<dbReference type="CDD" id="cd03769">
    <property type="entry name" value="SR_IS607_transposase_like"/>
    <property type="match status" value="1"/>
</dbReference>
<dbReference type="InParanoid" id="D6TBS9"/>
<dbReference type="GO" id="GO:0000150">
    <property type="term" value="F:DNA strand exchange activity"/>
    <property type="evidence" value="ECO:0007669"/>
    <property type="project" value="InterPro"/>
</dbReference>
<evidence type="ECO:0000313" key="4">
    <source>
        <dbReference type="Proteomes" id="UP000004508"/>
    </source>
</evidence>
<dbReference type="RefSeq" id="WP_007906770.1">
    <property type="nucleotide sequence ID" value="NZ_ADVG01000001.1"/>
</dbReference>
<dbReference type="InterPro" id="IPR036162">
    <property type="entry name" value="Resolvase-like_N_sf"/>
</dbReference>
<dbReference type="PANTHER" id="PTHR36172">
    <property type="match status" value="1"/>
</dbReference>
<dbReference type="InterPro" id="IPR009061">
    <property type="entry name" value="DNA-bd_dom_put_sf"/>
</dbReference>
<protein>
    <submittedName>
        <fullName evidence="3">Resolvase domain protein</fullName>
    </submittedName>
</protein>
<proteinExistence type="predicted"/>
<sequence length="204" mass="23880">MKNTYDIQAFGKLIGKSTKTLQKWDREGKLVAHRSPQSNRRYYTHDQYLEYRGFKAPEQGLTIAYSRVSGIAQKPDLLHQTKALEAYCHQHSLKVDEWMSDIGSGLNYKRKHFNRLMEMVELGQVRRIVLAHRDRLVRFGYEYFEVFCERHHTELVVINGENLSPEQELVRDLIAIVTVFSARLHGLRSYKKAIKDAALQKDQD</sequence>
<reference evidence="3 4" key="1">
    <citation type="journal article" date="2011" name="Stand. Genomic Sci.">
        <title>Non-contiguous finished genome sequence and contextual data of the filamentous soil bacterium Ktedonobacter racemifer type strain (SOSP1-21).</title>
        <authorList>
            <person name="Chang Y.J."/>
            <person name="Land M."/>
            <person name="Hauser L."/>
            <person name="Chertkov O."/>
            <person name="Del Rio T.G."/>
            <person name="Nolan M."/>
            <person name="Copeland A."/>
            <person name="Tice H."/>
            <person name="Cheng J.F."/>
            <person name="Lucas S."/>
            <person name="Han C."/>
            <person name="Goodwin L."/>
            <person name="Pitluck S."/>
            <person name="Ivanova N."/>
            <person name="Ovchinikova G."/>
            <person name="Pati A."/>
            <person name="Chen A."/>
            <person name="Palaniappan K."/>
            <person name="Mavromatis K."/>
            <person name="Liolios K."/>
            <person name="Brettin T."/>
            <person name="Fiebig A."/>
            <person name="Rohde M."/>
            <person name="Abt B."/>
            <person name="Goker M."/>
            <person name="Detter J.C."/>
            <person name="Woyke T."/>
            <person name="Bristow J."/>
            <person name="Eisen J.A."/>
            <person name="Markowitz V."/>
            <person name="Hugenholtz P."/>
            <person name="Kyrpides N.C."/>
            <person name="Klenk H.P."/>
            <person name="Lapidus A."/>
        </authorList>
    </citation>
    <scope>NUCLEOTIDE SEQUENCE [LARGE SCALE GENOMIC DNA]</scope>
    <source>
        <strain evidence="4">DSM 44963</strain>
        <strain evidence="3">SOSP1-21</strain>
    </source>
</reference>
<dbReference type="EMBL" id="ADVG01000005">
    <property type="protein sequence ID" value="EFH80656.1"/>
    <property type="molecule type" value="Genomic_DNA"/>
</dbReference>
<evidence type="ECO:0000259" key="1">
    <source>
        <dbReference type="SMART" id="SM00857"/>
    </source>
</evidence>
<dbReference type="InterPro" id="IPR000551">
    <property type="entry name" value="MerR-type_HTH_dom"/>
</dbReference>
<dbReference type="GO" id="GO:0003677">
    <property type="term" value="F:DNA binding"/>
    <property type="evidence" value="ECO:0007669"/>
    <property type="project" value="InterPro"/>
</dbReference>
<dbReference type="OrthoDB" id="166697at2"/>
<dbReference type="NCBIfam" id="NF033518">
    <property type="entry name" value="transpos_IS607"/>
    <property type="match status" value="1"/>
</dbReference>
<accession>D6TBS9</accession>
<evidence type="ECO:0000313" key="2">
    <source>
        <dbReference type="EMBL" id="EFH80656.1"/>
    </source>
</evidence>
<dbReference type="FunFam" id="3.40.50.1390:FF:000002">
    <property type="entry name" value="ORF1 in transposon ISC1904"/>
    <property type="match status" value="1"/>
</dbReference>
<organism evidence="3 4">
    <name type="scientific">Ktedonobacter racemifer DSM 44963</name>
    <dbReference type="NCBI Taxonomy" id="485913"/>
    <lineage>
        <taxon>Bacteria</taxon>
        <taxon>Bacillati</taxon>
        <taxon>Chloroflexota</taxon>
        <taxon>Ktedonobacteria</taxon>
        <taxon>Ktedonobacterales</taxon>
        <taxon>Ktedonobacteraceae</taxon>
        <taxon>Ktedonobacter</taxon>
    </lineage>
</organism>
<dbReference type="Gene3D" id="1.10.287.2170">
    <property type="match status" value="1"/>
</dbReference>
<dbReference type="SUPFAM" id="SSF53041">
    <property type="entry name" value="Resolvase-like"/>
    <property type="match status" value="1"/>
</dbReference>
<dbReference type="FunCoup" id="D6TBS9">
    <property type="interactions" value="37"/>
</dbReference>
<dbReference type="SMART" id="SM00857">
    <property type="entry name" value="Resolvase"/>
    <property type="match status" value="1"/>
</dbReference>
<dbReference type="InterPro" id="IPR048046">
    <property type="entry name" value="Transpos_IS607"/>
</dbReference>
<dbReference type="Pfam" id="PF13411">
    <property type="entry name" value="MerR_1"/>
    <property type="match status" value="1"/>
</dbReference>
<keyword evidence="4" id="KW-1185">Reference proteome</keyword>
<dbReference type="Proteomes" id="UP000004508">
    <property type="component" value="Unassembled WGS sequence"/>
</dbReference>
<gene>
    <name evidence="3" type="ORF">Krac_11444</name>
    <name evidence="2" type="ORF">Krac_1272</name>
</gene>
<dbReference type="InterPro" id="IPR051491">
    <property type="entry name" value="Recombinase/Transposase-rel"/>
</dbReference>
<evidence type="ECO:0000313" key="3">
    <source>
        <dbReference type="EMBL" id="EFH89861.1"/>
    </source>
</evidence>
<dbReference type="Pfam" id="PF00239">
    <property type="entry name" value="Resolvase"/>
    <property type="match status" value="1"/>
</dbReference>
<dbReference type="InterPro" id="IPR006119">
    <property type="entry name" value="Resolv_N"/>
</dbReference>
<dbReference type="Gene3D" id="1.10.1660.10">
    <property type="match status" value="1"/>
</dbReference>
<dbReference type="SUPFAM" id="SSF46955">
    <property type="entry name" value="Putative DNA-binding domain"/>
    <property type="match status" value="1"/>
</dbReference>
<name>D6TBS9_KTERA</name>
<dbReference type="eggNOG" id="COG2452">
    <property type="taxonomic scope" value="Bacteria"/>
</dbReference>
<comment type="caution">
    <text evidence="3">The sequence shown here is derived from an EMBL/GenBank/DDBJ whole genome shotgun (WGS) entry which is preliminary data.</text>
</comment>
<feature type="domain" description="Resolvase/invertase-type recombinase catalytic" evidence="1">
    <location>
        <begin position="62"/>
        <end position="199"/>
    </location>
</feature>
<dbReference type="InterPro" id="IPR041718">
    <property type="entry name" value="IS607_transposase-like"/>
</dbReference>
<dbReference type="Gene3D" id="3.40.50.1390">
    <property type="entry name" value="Resolvase, N-terminal catalytic domain"/>
    <property type="match status" value="1"/>
</dbReference>
<dbReference type="AlphaFoldDB" id="D6TBS9"/>
<dbReference type="PANTHER" id="PTHR36172:SF1">
    <property type="entry name" value="RESOLVASE-RELATED"/>
    <property type="match status" value="1"/>
</dbReference>
<dbReference type="EMBL" id="ADVG01000001">
    <property type="protein sequence ID" value="EFH89861.1"/>
    <property type="molecule type" value="Genomic_DNA"/>
</dbReference>